<proteinExistence type="predicted"/>
<organism evidence="2">
    <name type="scientific">Rhizophora mucronata</name>
    <name type="common">Asiatic mangrove</name>
    <dbReference type="NCBI Taxonomy" id="61149"/>
    <lineage>
        <taxon>Eukaryota</taxon>
        <taxon>Viridiplantae</taxon>
        <taxon>Streptophyta</taxon>
        <taxon>Embryophyta</taxon>
        <taxon>Tracheophyta</taxon>
        <taxon>Spermatophyta</taxon>
        <taxon>Magnoliopsida</taxon>
        <taxon>eudicotyledons</taxon>
        <taxon>Gunneridae</taxon>
        <taxon>Pentapetalae</taxon>
        <taxon>rosids</taxon>
        <taxon>fabids</taxon>
        <taxon>Malpighiales</taxon>
        <taxon>Rhizophoraceae</taxon>
        <taxon>Rhizophora</taxon>
    </lineage>
</organism>
<evidence type="ECO:0000313" key="2">
    <source>
        <dbReference type="EMBL" id="MBX74284.1"/>
    </source>
</evidence>
<feature type="transmembrane region" description="Helical" evidence="1">
    <location>
        <begin position="6"/>
        <end position="30"/>
    </location>
</feature>
<keyword evidence="1" id="KW-0472">Membrane</keyword>
<keyword evidence="1" id="KW-1133">Transmembrane helix</keyword>
<keyword evidence="1" id="KW-0812">Transmembrane</keyword>
<reference evidence="2" key="1">
    <citation type="submission" date="2018-02" db="EMBL/GenBank/DDBJ databases">
        <title>Rhizophora mucronata_Transcriptome.</title>
        <authorList>
            <person name="Meera S.P."/>
            <person name="Sreeshan A."/>
            <person name="Augustine A."/>
        </authorList>
    </citation>
    <scope>NUCLEOTIDE SEQUENCE</scope>
    <source>
        <tissue evidence="2">Leaf</tissue>
    </source>
</reference>
<dbReference type="AlphaFoldDB" id="A0A2P2R583"/>
<protein>
    <submittedName>
        <fullName evidence="2">Uncharacterized protein</fullName>
    </submittedName>
</protein>
<dbReference type="EMBL" id="GGEC01093800">
    <property type="protein sequence ID" value="MBX74284.1"/>
    <property type="molecule type" value="Transcribed_RNA"/>
</dbReference>
<sequence>MCNSLFSFSLISFLFFFLALITFMLAFIIIEVL</sequence>
<name>A0A2P2R583_RHIMU</name>
<accession>A0A2P2R583</accession>
<evidence type="ECO:0000256" key="1">
    <source>
        <dbReference type="SAM" id="Phobius"/>
    </source>
</evidence>